<dbReference type="GO" id="GO:0071897">
    <property type="term" value="P:DNA biosynthetic process"/>
    <property type="evidence" value="ECO:0007669"/>
    <property type="project" value="UniProtKB-ARBA"/>
</dbReference>
<evidence type="ECO:0000313" key="2">
    <source>
        <dbReference type="EMBL" id="CAI6370337.1"/>
    </source>
</evidence>
<dbReference type="Proteomes" id="UP001160148">
    <property type="component" value="Unassembled WGS sequence"/>
</dbReference>
<sequence>MPVDSKINCMKCGKSHTDAESCPARGRKCLRCGKENHFAQVCKTNLNKNNVRELKSNTGKDKASSESENEYFCDSITKKNRQINHITWVENVLVADKIIIKFKLDSWSDVNIISLKTYNKILRSVDEDIQLHNKNIHVEPYGGTNIEVIGITKLKINVLNNKNVMSHENFIVAKNDAVSILGLETCLKLKLMNRTAVNELKKSIIKKIEVMHKYRDVFRGVCCFKEPYSIKLKKNHVLISKPPHRVPIKVKEKLKEELSRLSELGIISKINKPTSWVNKIVIVEKPNGSIRICLDPKDLNMAIKKEYFSLPTLNDLSAELGGSKIFSCLDLKDGYFHILLDKKSSEYCTFSTIYGCYSFNRLPFGISVAAEVFQKYNTELFKDIKGVFIYVDDILIHAETEEEHNKILIEVPT</sequence>
<dbReference type="Gene3D" id="3.30.70.270">
    <property type="match status" value="1"/>
</dbReference>
<dbReference type="AlphaFoldDB" id="A0AAV0XR71"/>
<feature type="domain" description="Reverse transcriptase" evidence="1">
    <location>
        <begin position="264"/>
        <end position="413"/>
    </location>
</feature>
<protein>
    <recommendedName>
        <fullName evidence="1">Reverse transcriptase domain-containing protein</fullName>
    </recommendedName>
</protein>
<dbReference type="CDD" id="cd01647">
    <property type="entry name" value="RT_LTR"/>
    <property type="match status" value="1"/>
</dbReference>
<dbReference type="InterPro" id="IPR043502">
    <property type="entry name" value="DNA/RNA_pol_sf"/>
</dbReference>
<proteinExistence type="predicted"/>
<keyword evidence="3" id="KW-1185">Reference proteome</keyword>
<dbReference type="InterPro" id="IPR000477">
    <property type="entry name" value="RT_dom"/>
</dbReference>
<reference evidence="2 3" key="1">
    <citation type="submission" date="2023-01" db="EMBL/GenBank/DDBJ databases">
        <authorList>
            <person name="Whitehead M."/>
        </authorList>
    </citation>
    <scope>NUCLEOTIDE SEQUENCE [LARGE SCALE GENOMIC DNA]</scope>
</reference>
<dbReference type="Gene3D" id="4.10.60.10">
    <property type="entry name" value="Zinc finger, CCHC-type"/>
    <property type="match status" value="1"/>
</dbReference>
<name>A0AAV0XR71_9HEMI</name>
<gene>
    <name evidence="2" type="ORF">MEUPH1_LOCUS24466</name>
</gene>
<dbReference type="PROSITE" id="PS50878">
    <property type="entry name" value="RT_POL"/>
    <property type="match status" value="1"/>
</dbReference>
<dbReference type="SUPFAM" id="SSF56672">
    <property type="entry name" value="DNA/RNA polymerases"/>
    <property type="match status" value="1"/>
</dbReference>
<dbReference type="PANTHER" id="PTHR37984:SF5">
    <property type="entry name" value="PROTEIN NYNRIN-LIKE"/>
    <property type="match status" value="1"/>
</dbReference>
<comment type="caution">
    <text evidence="2">The sequence shown here is derived from an EMBL/GenBank/DDBJ whole genome shotgun (WGS) entry which is preliminary data.</text>
</comment>
<organism evidence="2 3">
    <name type="scientific">Macrosiphum euphorbiae</name>
    <name type="common">potato aphid</name>
    <dbReference type="NCBI Taxonomy" id="13131"/>
    <lineage>
        <taxon>Eukaryota</taxon>
        <taxon>Metazoa</taxon>
        <taxon>Ecdysozoa</taxon>
        <taxon>Arthropoda</taxon>
        <taxon>Hexapoda</taxon>
        <taxon>Insecta</taxon>
        <taxon>Pterygota</taxon>
        <taxon>Neoptera</taxon>
        <taxon>Paraneoptera</taxon>
        <taxon>Hemiptera</taxon>
        <taxon>Sternorrhyncha</taxon>
        <taxon>Aphidomorpha</taxon>
        <taxon>Aphidoidea</taxon>
        <taxon>Aphididae</taxon>
        <taxon>Macrosiphini</taxon>
        <taxon>Macrosiphum</taxon>
    </lineage>
</organism>
<evidence type="ECO:0000259" key="1">
    <source>
        <dbReference type="PROSITE" id="PS50878"/>
    </source>
</evidence>
<dbReference type="Pfam" id="PF00078">
    <property type="entry name" value="RVT_1"/>
    <property type="match status" value="1"/>
</dbReference>
<evidence type="ECO:0000313" key="3">
    <source>
        <dbReference type="Proteomes" id="UP001160148"/>
    </source>
</evidence>
<dbReference type="PANTHER" id="PTHR37984">
    <property type="entry name" value="PROTEIN CBG26694"/>
    <property type="match status" value="1"/>
</dbReference>
<dbReference type="InterPro" id="IPR043128">
    <property type="entry name" value="Rev_trsase/Diguanyl_cyclase"/>
</dbReference>
<dbReference type="EMBL" id="CARXXK010000339">
    <property type="protein sequence ID" value="CAI6370337.1"/>
    <property type="molecule type" value="Genomic_DNA"/>
</dbReference>
<dbReference type="InterPro" id="IPR050951">
    <property type="entry name" value="Retrovirus_Pol_polyprotein"/>
</dbReference>
<accession>A0AAV0XR71</accession>
<dbReference type="Gene3D" id="3.10.10.10">
    <property type="entry name" value="HIV Type 1 Reverse Transcriptase, subunit A, domain 1"/>
    <property type="match status" value="1"/>
</dbReference>